<evidence type="ECO:0000256" key="6">
    <source>
        <dbReference type="ARBA" id="ARBA00023136"/>
    </source>
</evidence>
<dbReference type="GO" id="GO:0022857">
    <property type="term" value="F:transmembrane transporter activity"/>
    <property type="evidence" value="ECO:0007669"/>
    <property type="project" value="InterPro"/>
</dbReference>
<feature type="transmembrane region" description="Helical" evidence="7">
    <location>
        <begin position="128"/>
        <end position="152"/>
    </location>
</feature>
<dbReference type="PANTHER" id="PTHR43124">
    <property type="entry name" value="PURINE EFFLUX PUMP PBUE"/>
    <property type="match status" value="1"/>
</dbReference>
<keyword evidence="3" id="KW-1003">Cell membrane</keyword>
<feature type="transmembrane region" description="Helical" evidence="7">
    <location>
        <begin position="202"/>
        <end position="223"/>
    </location>
</feature>
<dbReference type="InterPro" id="IPR050189">
    <property type="entry name" value="MFS_Efflux_Transporters"/>
</dbReference>
<gene>
    <name evidence="9" type="ORF">SAMN05444392_101716</name>
</gene>
<evidence type="ECO:0000256" key="5">
    <source>
        <dbReference type="ARBA" id="ARBA00022989"/>
    </source>
</evidence>
<feature type="transmembrane region" description="Helical" evidence="7">
    <location>
        <begin position="355"/>
        <end position="374"/>
    </location>
</feature>
<evidence type="ECO:0000256" key="7">
    <source>
        <dbReference type="SAM" id="Phobius"/>
    </source>
</evidence>
<dbReference type="OrthoDB" id="9788453at2"/>
<dbReference type="RefSeq" id="WP_073152053.1">
    <property type="nucleotide sequence ID" value="NZ_FQVL01000001.1"/>
</dbReference>
<comment type="subcellular location">
    <subcellularLocation>
        <location evidence="1">Cell membrane</location>
        <topology evidence="1">Multi-pass membrane protein</topology>
    </subcellularLocation>
</comment>
<keyword evidence="10" id="KW-1185">Reference proteome</keyword>
<proteinExistence type="predicted"/>
<protein>
    <submittedName>
        <fullName evidence="9">Predicted arabinose efflux permease, MFS family</fullName>
    </submittedName>
</protein>
<feature type="transmembrane region" description="Helical" evidence="7">
    <location>
        <begin position="70"/>
        <end position="89"/>
    </location>
</feature>
<dbReference type="EMBL" id="FQVL01000001">
    <property type="protein sequence ID" value="SHE49612.1"/>
    <property type="molecule type" value="Genomic_DNA"/>
</dbReference>
<evidence type="ECO:0000256" key="3">
    <source>
        <dbReference type="ARBA" id="ARBA00022475"/>
    </source>
</evidence>
<dbReference type="Gene3D" id="1.20.1250.20">
    <property type="entry name" value="MFS general substrate transporter like domains"/>
    <property type="match status" value="2"/>
</dbReference>
<dbReference type="CDD" id="cd17324">
    <property type="entry name" value="MFS_NepI_like"/>
    <property type="match status" value="1"/>
</dbReference>
<feature type="transmembrane region" description="Helical" evidence="7">
    <location>
        <begin position="37"/>
        <end position="58"/>
    </location>
</feature>
<dbReference type="InterPro" id="IPR020846">
    <property type="entry name" value="MFS_dom"/>
</dbReference>
<evidence type="ECO:0000313" key="9">
    <source>
        <dbReference type="EMBL" id="SHE49612.1"/>
    </source>
</evidence>
<dbReference type="SUPFAM" id="SSF103473">
    <property type="entry name" value="MFS general substrate transporter"/>
    <property type="match status" value="1"/>
</dbReference>
<keyword evidence="2" id="KW-0813">Transport</keyword>
<dbReference type="InterPro" id="IPR011701">
    <property type="entry name" value="MFS"/>
</dbReference>
<dbReference type="STRING" id="112248.SAMN05444392_101716"/>
<evidence type="ECO:0000256" key="4">
    <source>
        <dbReference type="ARBA" id="ARBA00022692"/>
    </source>
</evidence>
<dbReference type="InterPro" id="IPR036259">
    <property type="entry name" value="MFS_trans_sf"/>
</dbReference>
<dbReference type="PANTHER" id="PTHR43124:SF10">
    <property type="entry name" value="PURINE EFFLUX PUMP PBUE"/>
    <property type="match status" value="1"/>
</dbReference>
<accession>A0A1M4TYM1</accession>
<feature type="transmembrane region" description="Helical" evidence="7">
    <location>
        <begin position="320"/>
        <end position="343"/>
    </location>
</feature>
<keyword evidence="4 7" id="KW-0812">Transmembrane</keyword>
<keyword evidence="6 7" id="KW-0472">Membrane</keyword>
<evidence type="ECO:0000256" key="1">
    <source>
        <dbReference type="ARBA" id="ARBA00004651"/>
    </source>
</evidence>
<evidence type="ECO:0000256" key="2">
    <source>
        <dbReference type="ARBA" id="ARBA00022448"/>
    </source>
</evidence>
<dbReference type="Pfam" id="PF07690">
    <property type="entry name" value="MFS_1"/>
    <property type="match status" value="1"/>
</dbReference>
<feature type="domain" description="Major facilitator superfamily (MFS) profile" evidence="8">
    <location>
        <begin position="4"/>
        <end position="378"/>
    </location>
</feature>
<dbReference type="Proteomes" id="UP000184476">
    <property type="component" value="Unassembled WGS sequence"/>
</dbReference>
<keyword evidence="5 7" id="KW-1133">Transmembrane helix</keyword>
<evidence type="ECO:0000259" key="8">
    <source>
        <dbReference type="PROSITE" id="PS50850"/>
    </source>
</evidence>
<dbReference type="PROSITE" id="PS50850">
    <property type="entry name" value="MFS"/>
    <property type="match status" value="1"/>
</dbReference>
<evidence type="ECO:0000313" key="10">
    <source>
        <dbReference type="Proteomes" id="UP000184476"/>
    </source>
</evidence>
<feature type="transmembrane region" description="Helical" evidence="7">
    <location>
        <begin position="235"/>
        <end position="257"/>
    </location>
</feature>
<reference evidence="9 10" key="1">
    <citation type="submission" date="2016-11" db="EMBL/GenBank/DDBJ databases">
        <authorList>
            <person name="Jaros S."/>
            <person name="Januszkiewicz K."/>
            <person name="Wedrychowicz H."/>
        </authorList>
    </citation>
    <scope>NUCLEOTIDE SEQUENCE [LARGE SCALE GENOMIC DNA]</scope>
    <source>
        <strain evidence="9 10">DSM 44666</strain>
    </source>
</reference>
<name>A0A1M4TYM1_9BACL</name>
<feature type="transmembrane region" description="Helical" evidence="7">
    <location>
        <begin position="95"/>
        <end position="116"/>
    </location>
</feature>
<organism evidence="9 10">
    <name type="scientific">Seinonella peptonophila</name>
    <dbReference type="NCBI Taxonomy" id="112248"/>
    <lineage>
        <taxon>Bacteria</taxon>
        <taxon>Bacillati</taxon>
        <taxon>Bacillota</taxon>
        <taxon>Bacilli</taxon>
        <taxon>Bacillales</taxon>
        <taxon>Thermoactinomycetaceae</taxon>
        <taxon>Seinonella</taxon>
    </lineage>
</organism>
<feature type="transmembrane region" description="Helical" evidence="7">
    <location>
        <begin position="158"/>
        <end position="181"/>
    </location>
</feature>
<dbReference type="AlphaFoldDB" id="A0A1M4TYM1"/>
<sequence length="387" mass="41711">MNYRILLLAIGTFAIGMEGFMIAGLLPAIAKDFNISLSIAGQLVTVFSIAFAIGSPILTTTTASLDRRKVLFWSLLLFATGNILCGIATNYWIEMVFRVVTALGAGIFSPAATLTASKLVKPEMRGRAISIVVSGLTISLVLGVPLGIWIASLSSWRWTFWIVGGVSLIAALFIRLFFPTVPVTEQAISIMKRLLFLKRPSILSSLMITLTWSIGIYTVYTYISDIFGRVGATEQTIALMLFICGIGSFLGVTFGGYSADRFGAVKTMFFALTLLFIANTALSFFQTITLGIAAMALFGFSGFTFNPAQQHRLIGISKKDSGVVLSLHSSFIYLGSGLGSLFGGLELKYGSVTNLGLISGGSVLIAILFVWLSIRFMKKTAETHLSQ</sequence>
<dbReference type="GO" id="GO:0005886">
    <property type="term" value="C:plasma membrane"/>
    <property type="evidence" value="ECO:0007669"/>
    <property type="project" value="UniProtKB-SubCell"/>
</dbReference>